<gene>
    <name evidence="1" type="primary">eboE</name>
    <name evidence="1" type="ORF">GCM10022395_12380</name>
</gene>
<comment type="caution">
    <text evidence="1">The sequence shown here is derived from an EMBL/GenBank/DDBJ whole genome shotgun (WGS) entry which is preliminary data.</text>
</comment>
<evidence type="ECO:0000313" key="2">
    <source>
        <dbReference type="Proteomes" id="UP001500954"/>
    </source>
</evidence>
<dbReference type="InterPro" id="IPR036237">
    <property type="entry name" value="Xyl_isomerase-like_sf"/>
</dbReference>
<dbReference type="Proteomes" id="UP001500954">
    <property type="component" value="Unassembled WGS sequence"/>
</dbReference>
<reference evidence="2" key="1">
    <citation type="journal article" date="2019" name="Int. J. Syst. Evol. Microbiol.">
        <title>The Global Catalogue of Microorganisms (GCM) 10K type strain sequencing project: providing services to taxonomists for standard genome sequencing and annotation.</title>
        <authorList>
            <consortium name="The Broad Institute Genomics Platform"/>
            <consortium name="The Broad Institute Genome Sequencing Center for Infectious Disease"/>
            <person name="Wu L."/>
            <person name="Ma J."/>
        </authorList>
    </citation>
    <scope>NUCLEOTIDE SEQUENCE [LARGE SCALE GENOMIC DNA]</scope>
    <source>
        <strain evidence="2">JCM 17111</strain>
    </source>
</reference>
<accession>A0ABP6XB12</accession>
<keyword evidence="2" id="KW-1185">Reference proteome</keyword>
<sequence>MKIGTNAHLSYCTNIHSGETWEEVFNNLKQYTLSVKKELSPDAPFGIGLRLSQKSASTLLEGSNLKTFKIWLERENLYVFTINGFPYGAFHNVAIKDQVHTPDWTTVERLQYTKDLMTILAELLPENMDGSVSTSPLSYKHWFKNQTSIDSTKKKACAALIQIVLQLVSIKKTTGKLLHLDLEPEPDGFLENTQEVIDFFKDYLLQEGLLELQKKLSCSHEIAKQHVLNHIQVCYDVCHFALAYETPEYVVSQLKKEGINIGKIQISAAIKSELSSTIPIKEQQTHLRQFDEPTYLHQSVVKLTDGKLLHFSDLSEGIDAMKLNKFKEIRTHFHVPIFISNFGILQSTQDDIIKALNLWKENQYSKHLEVETYTWSILPKTLQADLTKSITRELEWVHNQLLN</sequence>
<organism evidence="1 2">
    <name type="scientific">Snuella lapsa</name>
    <dbReference type="NCBI Taxonomy" id="870481"/>
    <lineage>
        <taxon>Bacteria</taxon>
        <taxon>Pseudomonadati</taxon>
        <taxon>Bacteroidota</taxon>
        <taxon>Flavobacteriia</taxon>
        <taxon>Flavobacteriales</taxon>
        <taxon>Flavobacteriaceae</taxon>
        <taxon>Snuella</taxon>
    </lineage>
</organism>
<dbReference type="RefSeq" id="WP_345005013.1">
    <property type="nucleotide sequence ID" value="NZ_BAABCY010000033.1"/>
</dbReference>
<evidence type="ECO:0000313" key="1">
    <source>
        <dbReference type="EMBL" id="GAA3563287.1"/>
    </source>
</evidence>
<name>A0ABP6XB12_9FLAO</name>
<proteinExistence type="predicted"/>
<dbReference type="EMBL" id="BAABCY010000033">
    <property type="protein sequence ID" value="GAA3563287.1"/>
    <property type="molecule type" value="Genomic_DNA"/>
</dbReference>
<protein>
    <submittedName>
        <fullName evidence="1">Metabolite traffic protein EboE</fullName>
    </submittedName>
</protein>
<dbReference type="NCBIfam" id="NF035939">
    <property type="entry name" value="TIM_EboE"/>
    <property type="match status" value="1"/>
</dbReference>
<dbReference type="SUPFAM" id="SSF51658">
    <property type="entry name" value="Xylose isomerase-like"/>
    <property type="match status" value="1"/>
</dbReference>